<dbReference type="GO" id="GO:0003688">
    <property type="term" value="F:DNA replication origin binding"/>
    <property type="evidence" value="ECO:0007669"/>
    <property type="project" value="TreeGrafter"/>
</dbReference>
<dbReference type="Pfam" id="PF22379">
    <property type="entry name" value="OB_MCM10"/>
    <property type="match status" value="1"/>
</dbReference>
<dbReference type="SMART" id="SM01280">
    <property type="entry name" value="Mcm10"/>
    <property type="match status" value="1"/>
</dbReference>
<dbReference type="InterPro" id="IPR056791">
    <property type="entry name" value="Znf_Mcm10_C"/>
</dbReference>
<comment type="similarity">
    <text evidence="2">Belongs to the MCM10 family.</text>
</comment>
<dbReference type="GO" id="GO:0043596">
    <property type="term" value="C:nuclear replication fork"/>
    <property type="evidence" value="ECO:0007669"/>
    <property type="project" value="TreeGrafter"/>
</dbReference>
<dbReference type="Pfam" id="PF09329">
    <property type="entry name" value="zf-primase"/>
    <property type="match status" value="1"/>
</dbReference>
<dbReference type="InterPro" id="IPR040184">
    <property type="entry name" value="Mcm10"/>
</dbReference>
<keyword evidence="4" id="KW-0235">DNA replication</keyword>
<evidence type="ECO:0000313" key="12">
    <source>
        <dbReference type="Proteomes" id="UP000659654"/>
    </source>
</evidence>
<sequence length="539" mass="60823">MDFAVIGTDKQVVKGAYDPFFNIKINNPKVSLEVFNVYCGSLKKIKLRALTANVEDPNFVTMGVVVQSSGTMKSAKNSEYVIWTLDDLMDDRKIKILLFGEAATAHWKIQTGFTVALTHLQPATSDSQQKNSMLTFKVVKDIQVVALGFCPDYGICQGMKKDGGRCTNYVNISITPNCDFHIQQAAKKFRSQRGAFSAISNERPKCATPREPRPFISQREDYGDVKVVKLDQPCTSKATMRPGDRALIASRARLGQRALTALAENQAKAVKEEEKDRKPEPASMKAFLAVKTKEERLKKAILKAGTPQLGRNTQRGTIADLTSPQKPILTKRPLPQKESAARLKAAAIFKKSLEKTGKVDGRTAQKRKADNEEDMPLAKKQNLLTSTEKQAGNLDERIKKLLARKSTHQKDVDQEVQERENRYFQQKEVEEKVEGRMTTLMEMKDVNVVTCKVCDYTAPTPADLCQQLCHELVRHKARKRWFKCKECQVRAAVYTMLPTKPCTKCGAKNFERVAMKDEKKVQLRPNLEIRGEERKFVNF</sequence>
<keyword evidence="8" id="KW-0539">Nucleus</keyword>
<dbReference type="Pfam" id="PF09332">
    <property type="entry name" value="Mcm10"/>
    <property type="match status" value="1"/>
</dbReference>
<feature type="compositionally biased region" description="Basic and acidic residues" evidence="9">
    <location>
        <begin position="358"/>
        <end position="370"/>
    </location>
</feature>
<dbReference type="InterPro" id="IPR055065">
    <property type="entry name" value="OB_MCM10"/>
</dbReference>
<feature type="region of interest" description="Disordered" evidence="9">
    <location>
        <begin position="358"/>
        <end position="383"/>
    </location>
</feature>
<dbReference type="Proteomes" id="UP000582659">
    <property type="component" value="Unassembled WGS sequence"/>
</dbReference>
<evidence type="ECO:0000256" key="6">
    <source>
        <dbReference type="ARBA" id="ARBA00022771"/>
    </source>
</evidence>
<keyword evidence="6" id="KW-0863">Zinc-finger</keyword>
<keyword evidence="7" id="KW-0862">Zinc</keyword>
<dbReference type="AlphaFoldDB" id="A0A7I8XLP7"/>
<gene>
    <name evidence="11" type="ORF">BXYJ_LOCUS2734</name>
</gene>
<dbReference type="GO" id="GO:0003697">
    <property type="term" value="F:single-stranded DNA binding"/>
    <property type="evidence" value="ECO:0007669"/>
    <property type="project" value="InterPro"/>
</dbReference>
<protein>
    <recommendedName>
        <fullName evidence="3">Protein MCM10 homolog</fullName>
    </recommendedName>
</protein>
<dbReference type="OrthoDB" id="273123at2759"/>
<evidence type="ECO:0000256" key="5">
    <source>
        <dbReference type="ARBA" id="ARBA00022723"/>
    </source>
</evidence>
<proteinExistence type="inferred from homology"/>
<evidence type="ECO:0000256" key="9">
    <source>
        <dbReference type="SAM" id="MobiDB-lite"/>
    </source>
</evidence>
<evidence type="ECO:0000256" key="7">
    <source>
        <dbReference type="ARBA" id="ARBA00022833"/>
    </source>
</evidence>
<dbReference type="Gene3D" id="2.40.50.140">
    <property type="entry name" value="Nucleic acid-binding proteins"/>
    <property type="match status" value="1"/>
</dbReference>
<dbReference type="PANTHER" id="PTHR13454">
    <property type="entry name" value="PROTEIN MCM10 HOMOLOG"/>
    <property type="match status" value="1"/>
</dbReference>
<reference evidence="11" key="1">
    <citation type="submission" date="2020-09" db="EMBL/GenBank/DDBJ databases">
        <authorList>
            <person name="Kikuchi T."/>
        </authorList>
    </citation>
    <scope>NUCLEOTIDE SEQUENCE</scope>
    <source>
        <strain evidence="11">Ka4C1</strain>
    </source>
</reference>
<name>A0A7I8XLP7_BURXY</name>
<feature type="domain" description="Replication factor Mcm10 C-terminal" evidence="10">
    <location>
        <begin position="230"/>
        <end position="539"/>
    </location>
</feature>
<accession>A0A7I8XLP7</accession>
<comment type="subcellular location">
    <subcellularLocation>
        <location evidence="1">Nucleus</location>
    </subcellularLocation>
</comment>
<dbReference type="Pfam" id="PF24863">
    <property type="entry name" value="zf-CCCH_Mcm10"/>
    <property type="match status" value="1"/>
</dbReference>
<keyword evidence="5" id="KW-0479">Metal-binding</keyword>
<evidence type="ECO:0000256" key="3">
    <source>
        <dbReference type="ARBA" id="ARBA00017770"/>
    </source>
</evidence>
<dbReference type="EMBL" id="CAJFDI010000001">
    <property type="protein sequence ID" value="CAD5212067.1"/>
    <property type="molecule type" value="Genomic_DNA"/>
</dbReference>
<dbReference type="SMR" id="A0A7I8XLP7"/>
<dbReference type="EMBL" id="CAJFCV020000001">
    <property type="protein sequence ID" value="CAG9089733.1"/>
    <property type="molecule type" value="Genomic_DNA"/>
</dbReference>
<evidence type="ECO:0000256" key="8">
    <source>
        <dbReference type="ARBA" id="ARBA00023242"/>
    </source>
</evidence>
<evidence type="ECO:0000256" key="1">
    <source>
        <dbReference type="ARBA" id="ARBA00004123"/>
    </source>
</evidence>
<dbReference type="InterPro" id="IPR015411">
    <property type="entry name" value="Rep_factor_Mcm10_C"/>
</dbReference>
<evidence type="ECO:0000259" key="10">
    <source>
        <dbReference type="SMART" id="SM01280"/>
    </source>
</evidence>
<comment type="caution">
    <text evidence="11">The sequence shown here is derived from an EMBL/GenBank/DDBJ whole genome shotgun (WGS) entry which is preliminary data.</text>
</comment>
<evidence type="ECO:0000256" key="2">
    <source>
        <dbReference type="ARBA" id="ARBA00009679"/>
    </source>
</evidence>
<dbReference type="GO" id="GO:0008270">
    <property type="term" value="F:zinc ion binding"/>
    <property type="evidence" value="ECO:0007669"/>
    <property type="project" value="UniProtKB-KW"/>
</dbReference>
<organism evidence="11 12">
    <name type="scientific">Bursaphelenchus xylophilus</name>
    <name type="common">Pinewood nematode worm</name>
    <name type="synonym">Aphelenchoides xylophilus</name>
    <dbReference type="NCBI Taxonomy" id="6326"/>
    <lineage>
        <taxon>Eukaryota</taxon>
        <taxon>Metazoa</taxon>
        <taxon>Ecdysozoa</taxon>
        <taxon>Nematoda</taxon>
        <taxon>Chromadorea</taxon>
        <taxon>Rhabditida</taxon>
        <taxon>Tylenchina</taxon>
        <taxon>Tylenchomorpha</taxon>
        <taxon>Aphelenchoidea</taxon>
        <taxon>Aphelenchoididae</taxon>
        <taxon>Bursaphelenchus</taxon>
    </lineage>
</organism>
<dbReference type="InterPro" id="IPR015408">
    <property type="entry name" value="Znf_Mcm10/DnaG"/>
</dbReference>
<keyword evidence="12" id="KW-1185">Reference proteome</keyword>
<dbReference type="Proteomes" id="UP000659654">
    <property type="component" value="Unassembled WGS sequence"/>
</dbReference>
<evidence type="ECO:0000256" key="4">
    <source>
        <dbReference type="ARBA" id="ARBA00022705"/>
    </source>
</evidence>
<dbReference type="InterPro" id="IPR012340">
    <property type="entry name" value="NA-bd_OB-fold"/>
</dbReference>
<dbReference type="GO" id="GO:0006270">
    <property type="term" value="P:DNA replication initiation"/>
    <property type="evidence" value="ECO:0007669"/>
    <property type="project" value="InterPro"/>
</dbReference>
<evidence type="ECO:0000313" key="11">
    <source>
        <dbReference type="EMBL" id="CAD5212067.1"/>
    </source>
</evidence>
<dbReference type="PANTHER" id="PTHR13454:SF11">
    <property type="entry name" value="PROTEIN MCM10 HOMOLOG"/>
    <property type="match status" value="1"/>
</dbReference>